<reference evidence="10" key="2">
    <citation type="submission" date="2020-06" db="EMBL/GenBank/DDBJ databases">
        <authorList>
            <person name="Sheffer M."/>
        </authorList>
    </citation>
    <scope>NUCLEOTIDE SEQUENCE</scope>
</reference>
<dbReference type="GO" id="GO:0000234">
    <property type="term" value="F:phosphoethanolamine N-methyltransferase activity"/>
    <property type="evidence" value="ECO:0007669"/>
    <property type="project" value="UniProtKB-EC"/>
</dbReference>
<evidence type="ECO:0000313" key="11">
    <source>
        <dbReference type="Proteomes" id="UP000807504"/>
    </source>
</evidence>
<dbReference type="InterPro" id="IPR029063">
    <property type="entry name" value="SAM-dependent_MTases_sf"/>
</dbReference>
<sequence>MNPLWCEFTNAETKEFLSSLQWGDLSGELVMDVGCGEGDMSTKCILNLFPRVGKIIAIDIDPYCIQRSKILHKHKKVEYRRADVTMMDHLQRWGSHFSKIVCTHCITFIEEQERAFMNMFHLLQPGGEAAIFFALRSESDDVYLEMSKKSKWSKYFQNLNSQMVLKLRKYDAAYYQNVLEKIGFTVHFCTEQVAEYVYKSDGEYKNGVRDSTFIESIPKNLRREFVEESFSTFLKMHPRNEDGMLHFKYTMIRALLKK</sequence>
<dbReference type="OMA" id="HENERDE"/>
<keyword evidence="4" id="KW-0808">Transferase</keyword>
<comment type="catalytic activity">
    <reaction evidence="8">
        <text>N-methylethanolamine phosphate + S-adenosyl-L-methionine = N,N-dimethylethanolamine phosphate + S-adenosyl-L-homocysteine + H(+)</text>
        <dbReference type="Rhea" id="RHEA:25321"/>
        <dbReference type="ChEBI" id="CHEBI:15378"/>
        <dbReference type="ChEBI" id="CHEBI:57781"/>
        <dbReference type="ChEBI" id="CHEBI:57856"/>
        <dbReference type="ChEBI" id="CHEBI:58641"/>
        <dbReference type="ChEBI" id="CHEBI:59789"/>
        <dbReference type="EC" id="2.1.1.103"/>
    </reaction>
    <physiologicalReaction direction="left-to-right" evidence="8">
        <dbReference type="Rhea" id="RHEA:25322"/>
    </physiologicalReaction>
</comment>
<dbReference type="GO" id="GO:0032259">
    <property type="term" value="P:methylation"/>
    <property type="evidence" value="ECO:0007669"/>
    <property type="project" value="UniProtKB-KW"/>
</dbReference>
<dbReference type="SUPFAM" id="SSF53335">
    <property type="entry name" value="S-adenosyl-L-methionine-dependent methyltransferases"/>
    <property type="match status" value="1"/>
</dbReference>
<dbReference type="PANTHER" id="PTHR44307:SF2">
    <property type="entry name" value="PHOSPHOETHANOLAMINE METHYLTRANSFERASE ISOFORM X1"/>
    <property type="match status" value="1"/>
</dbReference>
<dbReference type="EC" id="2.1.1.103" evidence="5"/>
<dbReference type="InterPro" id="IPR041698">
    <property type="entry name" value="Methyltransf_25"/>
</dbReference>
<gene>
    <name evidence="10" type="ORF">HNY73_014838</name>
</gene>
<comment type="caution">
    <text evidence="10">The sequence shown here is derived from an EMBL/GenBank/DDBJ whole genome shotgun (WGS) entry which is preliminary data.</text>
</comment>
<dbReference type="PANTHER" id="PTHR44307">
    <property type="entry name" value="PHOSPHOETHANOLAMINE METHYLTRANSFERASE"/>
    <property type="match status" value="1"/>
</dbReference>
<accession>A0A8T0EQA2</accession>
<dbReference type="AlphaFoldDB" id="A0A8T0EQA2"/>
<evidence type="ECO:0000259" key="9">
    <source>
        <dbReference type="Pfam" id="PF13649"/>
    </source>
</evidence>
<keyword evidence="3" id="KW-0489">Methyltransferase</keyword>
<evidence type="ECO:0000313" key="10">
    <source>
        <dbReference type="EMBL" id="KAF8778073.1"/>
    </source>
</evidence>
<organism evidence="10 11">
    <name type="scientific">Argiope bruennichi</name>
    <name type="common">Wasp spider</name>
    <name type="synonym">Aranea bruennichi</name>
    <dbReference type="NCBI Taxonomy" id="94029"/>
    <lineage>
        <taxon>Eukaryota</taxon>
        <taxon>Metazoa</taxon>
        <taxon>Ecdysozoa</taxon>
        <taxon>Arthropoda</taxon>
        <taxon>Chelicerata</taxon>
        <taxon>Arachnida</taxon>
        <taxon>Araneae</taxon>
        <taxon>Araneomorphae</taxon>
        <taxon>Entelegynae</taxon>
        <taxon>Araneoidea</taxon>
        <taxon>Araneidae</taxon>
        <taxon>Argiope</taxon>
    </lineage>
</organism>
<dbReference type="CDD" id="cd02440">
    <property type="entry name" value="AdoMet_MTases"/>
    <property type="match status" value="1"/>
</dbReference>
<dbReference type="Proteomes" id="UP000807504">
    <property type="component" value="Unassembled WGS sequence"/>
</dbReference>
<dbReference type="OrthoDB" id="8300214at2759"/>
<comment type="pathway">
    <text evidence="1">Phospholipid metabolism; phosphatidylcholine biosynthesis.</text>
</comment>
<evidence type="ECO:0000256" key="5">
    <source>
        <dbReference type="ARBA" id="ARBA00035674"/>
    </source>
</evidence>
<keyword evidence="11" id="KW-1185">Reference proteome</keyword>
<feature type="domain" description="Methyltransferase" evidence="9">
    <location>
        <begin position="30"/>
        <end position="127"/>
    </location>
</feature>
<evidence type="ECO:0000256" key="6">
    <source>
        <dbReference type="ARBA" id="ARBA00047619"/>
    </source>
</evidence>
<comment type="catalytic activity">
    <reaction evidence="7">
        <text>phosphoethanolamine + S-adenosyl-L-methionine = N-methylethanolamine phosphate + S-adenosyl-L-homocysteine + H(+)</text>
        <dbReference type="Rhea" id="RHEA:20365"/>
        <dbReference type="ChEBI" id="CHEBI:15378"/>
        <dbReference type="ChEBI" id="CHEBI:57781"/>
        <dbReference type="ChEBI" id="CHEBI:57856"/>
        <dbReference type="ChEBI" id="CHEBI:58190"/>
        <dbReference type="ChEBI" id="CHEBI:59789"/>
        <dbReference type="EC" id="2.1.1.103"/>
    </reaction>
    <physiologicalReaction direction="left-to-right" evidence="7">
        <dbReference type="Rhea" id="RHEA:20366"/>
    </physiologicalReaction>
</comment>
<comment type="pathway">
    <text evidence="2">Lipid metabolism.</text>
</comment>
<evidence type="ECO:0000256" key="2">
    <source>
        <dbReference type="ARBA" id="ARBA00005189"/>
    </source>
</evidence>
<evidence type="ECO:0000256" key="3">
    <source>
        <dbReference type="ARBA" id="ARBA00022603"/>
    </source>
</evidence>
<protein>
    <recommendedName>
        <fullName evidence="5">phosphoethanolamine N-methyltransferase</fullName>
        <ecNumber evidence="5">2.1.1.103</ecNumber>
    </recommendedName>
</protein>
<dbReference type="Pfam" id="PF13649">
    <property type="entry name" value="Methyltransf_25"/>
    <property type="match status" value="1"/>
</dbReference>
<dbReference type="Gene3D" id="3.40.50.150">
    <property type="entry name" value="Vaccinia Virus protein VP39"/>
    <property type="match status" value="1"/>
</dbReference>
<evidence type="ECO:0000256" key="8">
    <source>
        <dbReference type="ARBA" id="ARBA00047841"/>
    </source>
</evidence>
<evidence type="ECO:0000256" key="1">
    <source>
        <dbReference type="ARBA" id="ARBA00004969"/>
    </source>
</evidence>
<proteinExistence type="predicted"/>
<evidence type="ECO:0000256" key="4">
    <source>
        <dbReference type="ARBA" id="ARBA00022679"/>
    </source>
</evidence>
<name>A0A8T0EQA2_ARGBR</name>
<reference evidence="10" key="1">
    <citation type="journal article" date="2020" name="bioRxiv">
        <title>Chromosome-level reference genome of the European wasp spider Argiope bruennichi: a resource for studies on range expansion and evolutionary adaptation.</title>
        <authorList>
            <person name="Sheffer M.M."/>
            <person name="Hoppe A."/>
            <person name="Krehenwinkel H."/>
            <person name="Uhl G."/>
            <person name="Kuss A.W."/>
            <person name="Jensen L."/>
            <person name="Jensen C."/>
            <person name="Gillespie R.G."/>
            <person name="Hoff K.J."/>
            <person name="Prost S."/>
        </authorList>
    </citation>
    <scope>NUCLEOTIDE SEQUENCE</scope>
</reference>
<evidence type="ECO:0000256" key="7">
    <source>
        <dbReference type="ARBA" id="ARBA00047622"/>
    </source>
</evidence>
<dbReference type="EMBL" id="JABXBU010002072">
    <property type="protein sequence ID" value="KAF8778073.1"/>
    <property type="molecule type" value="Genomic_DNA"/>
</dbReference>
<comment type="catalytic activity">
    <reaction evidence="6">
        <text>N,N-dimethylethanolamine phosphate + S-adenosyl-L-methionine = phosphocholine + S-adenosyl-L-homocysteine + H(+)</text>
        <dbReference type="Rhea" id="RHEA:25325"/>
        <dbReference type="ChEBI" id="CHEBI:15378"/>
        <dbReference type="ChEBI" id="CHEBI:57856"/>
        <dbReference type="ChEBI" id="CHEBI:58641"/>
        <dbReference type="ChEBI" id="CHEBI:59789"/>
        <dbReference type="ChEBI" id="CHEBI:295975"/>
        <dbReference type="EC" id="2.1.1.103"/>
    </reaction>
    <physiologicalReaction direction="left-to-right" evidence="6">
        <dbReference type="Rhea" id="RHEA:25326"/>
    </physiologicalReaction>
</comment>